<dbReference type="Proteomes" id="UP001652660">
    <property type="component" value="Chromosome 3e"/>
</dbReference>
<sequence length="289" mass="32234">MVLFATHFLAFLFLFPVGIRRLIFSLSLYLQNPSQFTSKAWYFSGPKWKNGDMYALLLALPIASFSHIYLFFAISGHPNYRFSFLAQSLLIFIFWALLVLISLKESLDLYVIPESFVFILCGIAFVIEYYMNGQGILGLGGVAYELLGGLALVCAACCLYLSISPSAFFADFLLSSGLVLKAVWVLQVGMSLYTDAFSLKGCEKMAVSRGNREIDVKCELEEDKLRGVALTNLLFVVHTALVLFMSFSLLGLLHRHRSNRSREVTGPLLSQIGSSEGIVMNPLPIFEIE</sequence>
<organism evidence="7 8">
    <name type="scientific">Coffea arabica</name>
    <name type="common">Arabian coffee</name>
    <dbReference type="NCBI Taxonomy" id="13443"/>
    <lineage>
        <taxon>Eukaryota</taxon>
        <taxon>Viridiplantae</taxon>
        <taxon>Streptophyta</taxon>
        <taxon>Embryophyta</taxon>
        <taxon>Tracheophyta</taxon>
        <taxon>Spermatophyta</taxon>
        <taxon>Magnoliopsida</taxon>
        <taxon>eudicotyledons</taxon>
        <taxon>Gunneridae</taxon>
        <taxon>Pentapetalae</taxon>
        <taxon>asterids</taxon>
        <taxon>lamiids</taxon>
        <taxon>Gentianales</taxon>
        <taxon>Rubiaceae</taxon>
        <taxon>Ixoroideae</taxon>
        <taxon>Gardenieae complex</taxon>
        <taxon>Bertiereae - Coffeeae clade</taxon>
        <taxon>Coffeeae</taxon>
        <taxon>Coffea</taxon>
    </lineage>
</organism>
<dbReference type="InterPro" id="IPR006904">
    <property type="entry name" value="DUF716"/>
</dbReference>
<protein>
    <recommendedName>
        <fullName evidence="9">Transmembrane protein 45B-like</fullName>
    </recommendedName>
</protein>
<comment type="subcellular location">
    <subcellularLocation>
        <location evidence="1">Membrane</location>
        <topology evidence="1">Multi-pass membrane protein</topology>
    </subcellularLocation>
</comment>
<feature type="transmembrane region" description="Helical" evidence="6">
    <location>
        <begin position="142"/>
        <end position="163"/>
    </location>
</feature>
<evidence type="ECO:0008006" key="9">
    <source>
        <dbReference type="Google" id="ProtNLM"/>
    </source>
</evidence>
<proteinExistence type="inferred from homology"/>
<evidence type="ECO:0000256" key="2">
    <source>
        <dbReference type="ARBA" id="ARBA00006948"/>
    </source>
</evidence>
<dbReference type="PANTHER" id="PTHR47830">
    <property type="entry name" value="OS11G0534100 PROTEIN"/>
    <property type="match status" value="1"/>
</dbReference>
<evidence type="ECO:0000256" key="1">
    <source>
        <dbReference type="ARBA" id="ARBA00004141"/>
    </source>
</evidence>
<reference evidence="8" key="2">
    <citation type="submission" date="2025-08" db="UniProtKB">
        <authorList>
            <consortium name="RefSeq"/>
        </authorList>
    </citation>
    <scope>IDENTIFICATION</scope>
    <source>
        <tissue evidence="8">Leaves</tissue>
    </source>
</reference>
<keyword evidence="5 6" id="KW-0472">Membrane</keyword>
<dbReference type="RefSeq" id="XP_027120873.1">
    <property type="nucleotide sequence ID" value="XM_027265072.1"/>
</dbReference>
<dbReference type="GeneID" id="113737936"/>
<feature type="transmembrane region" description="Helical" evidence="6">
    <location>
        <begin position="53"/>
        <end position="72"/>
    </location>
</feature>
<keyword evidence="4 6" id="KW-1133">Transmembrane helix</keyword>
<feature type="transmembrane region" description="Helical" evidence="6">
    <location>
        <begin position="84"/>
        <end position="103"/>
    </location>
</feature>
<comment type="similarity">
    <text evidence="2">Belongs to the TMEM45 family.</text>
</comment>
<keyword evidence="7" id="KW-1185">Reference proteome</keyword>
<keyword evidence="3 6" id="KW-0812">Transmembrane</keyword>
<dbReference type="GO" id="GO:0016020">
    <property type="term" value="C:membrane"/>
    <property type="evidence" value="ECO:0007669"/>
    <property type="project" value="UniProtKB-SubCell"/>
</dbReference>
<name>A0A6P6WZB9_COFAR</name>
<gene>
    <name evidence="8" type="primary">LOC113737936</name>
</gene>
<dbReference type="PANTHER" id="PTHR47830:SF2">
    <property type="entry name" value="PROTEIN, PUTATIVE-RELATED"/>
    <property type="match status" value="1"/>
</dbReference>
<feature type="transmembrane region" description="Helical" evidence="6">
    <location>
        <begin position="109"/>
        <end position="130"/>
    </location>
</feature>
<evidence type="ECO:0000313" key="8">
    <source>
        <dbReference type="RefSeq" id="XP_027120873.1"/>
    </source>
</evidence>
<evidence type="ECO:0000256" key="3">
    <source>
        <dbReference type="ARBA" id="ARBA00022692"/>
    </source>
</evidence>
<dbReference type="Pfam" id="PF04819">
    <property type="entry name" value="DUF716"/>
    <property type="match status" value="1"/>
</dbReference>
<evidence type="ECO:0000256" key="5">
    <source>
        <dbReference type="ARBA" id="ARBA00023136"/>
    </source>
</evidence>
<accession>A0A6P6WZB9</accession>
<evidence type="ECO:0000313" key="7">
    <source>
        <dbReference type="Proteomes" id="UP001652660"/>
    </source>
</evidence>
<feature type="transmembrane region" description="Helical" evidence="6">
    <location>
        <begin position="233"/>
        <end position="253"/>
    </location>
</feature>
<evidence type="ECO:0000256" key="4">
    <source>
        <dbReference type="ARBA" id="ARBA00022989"/>
    </source>
</evidence>
<evidence type="ECO:0000256" key="6">
    <source>
        <dbReference type="SAM" id="Phobius"/>
    </source>
</evidence>
<dbReference type="AlphaFoldDB" id="A0A6P6WZB9"/>
<dbReference type="OrthoDB" id="1842378at2759"/>
<reference evidence="7" key="1">
    <citation type="journal article" date="2025" name="Foods">
        <title>Unveiling the Microbial Signatures of Arabica Coffee Cherries: Insights into Ripeness Specific Diversity, Functional Traits, and Implications for Quality and Safety.</title>
        <authorList>
            <consortium name="RefSeq"/>
            <person name="Tenea G.N."/>
            <person name="Cifuentes V."/>
            <person name="Reyes P."/>
            <person name="Cevallos-Vallejos M."/>
        </authorList>
    </citation>
    <scope>NUCLEOTIDE SEQUENCE [LARGE SCALE GENOMIC DNA]</scope>
</reference>